<sequence>MVSRSSTNPTLNGLMEFIQENRESIFGFLNREYINEEGNIIYLSCQKKNLSPNISSIKLKLLSSMQQRGYFLQEEHKYYGIQLYVIIEAKKFDDELLYQFLQELGINWEMIYFRRKLSLFDWTGIECERNSDNLKGYIRAKYENLNYFDINNITRIVVKNQLSFKVADKIASLLYGIKRERANQYGDEEYSTTLKKAEIVAATKLACAYLGVKKEIIIDKDISLFDVQKYEKELTNI</sequence>
<name>X0Z603_9ZZZZ</name>
<proteinExistence type="predicted"/>
<protein>
    <submittedName>
        <fullName evidence="1">Uncharacterized protein</fullName>
    </submittedName>
</protein>
<dbReference type="EMBL" id="BART01005971">
    <property type="protein sequence ID" value="GAG55828.1"/>
    <property type="molecule type" value="Genomic_DNA"/>
</dbReference>
<gene>
    <name evidence="1" type="ORF">S01H4_13566</name>
</gene>
<evidence type="ECO:0000313" key="1">
    <source>
        <dbReference type="EMBL" id="GAG55828.1"/>
    </source>
</evidence>
<accession>X0Z603</accession>
<organism evidence="1">
    <name type="scientific">marine sediment metagenome</name>
    <dbReference type="NCBI Taxonomy" id="412755"/>
    <lineage>
        <taxon>unclassified sequences</taxon>
        <taxon>metagenomes</taxon>
        <taxon>ecological metagenomes</taxon>
    </lineage>
</organism>
<reference evidence="1" key="1">
    <citation type="journal article" date="2014" name="Front. Microbiol.">
        <title>High frequency of phylogenetically diverse reductive dehalogenase-homologous genes in deep subseafloor sedimentary metagenomes.</title>
        <authorList>
            <person name="Kawai M."/>
            <person name="Futagami T."/>
            <person name="Toyoda A."/>
            <person name="Takaki Y."/>
            <person name="Nishi S."/>
            <person name="Hori S."/>
            <person name="Arai W."/>
            <person name="Tsubouchi T."/>
            <person name="Morono Y."/>
            <person name="Uchiyama I."/>
            <person name="Ito T."/>
            <person name="Fujiyama A."/>
            <person name="Inagaki F."/>
            <person name="Takami H."/>
        </authorList>
    </citation>
    <scope>NUCLEOTIDE SEQUENCE</scope>
    <source>
        <strain evidence="1">Expedition CK06-06</strain>
    </source>
</reference>
<dbReference type="AlphaFoldDB" id="X0Z603"/>
<comment type="caution">
    <text evidence="1">The sequence shown here is derived from an EMBL/GenBank/DDBJ whole genome shotgun (WGS) entry which is preliminary data.</text>
</comment>